<comment type="caution">
    <text evidence="2">The sequence shown here is derived from an EMBL/GenBank/DDBJ whole genome shotgun (WGS) entry which is preliminary data.</text>
</comment>
<organism evidence="2 3">
    <name type="scientific">Tumebacillus lacus</name>
    <dbReference type="NCBI Taxonomy" id="2995335"/>
    <lineage>
        <taxon>Bacteria</taxon>
        <taxon>Bacillati</taxon>
        <taxon>Bacillota</taxon>
        <taxon>Bacilli</taxon>
        <taxon>Bacillales</taxon>
        <taxon>Alicyclobacillaceae</taxon>
        <taxon>Tumebacillus</taxon>
    </lineage>
</organism>
<sequence>MLIPLYAEPFEQIYFDILLPPIILIHLFGLWIVIAPYKRQVLAQLYVGVFALFVSLGYGIITIKLVYGAIGVTHYLYAISLALAYVLGYYLLFKSHFNKLQSGVYYRNSIEGSSDFTSTLLFRSAGGIGLLLGNILLGVASGSFVYGLLAGCLLFLAVFFSFVTLSIHRYVLMRRHPDLVVIQRPA</sequence>
<accession>A0ABT3X8P1</accession>
<feature type="transmembrane region" description="Helical" evidence="1">
    <location>
        <begin position="75"/>
        <end position="93"/>
    </location>
</feature>
<reference evidence="2 3" key="1">
    <citation type="submission" date="2022-11" db="EMBL/GenBank/DDBJ databases">
        <title>Study of microbial diversity in lake waters.</title>
        <authorList>
            <person name="Zhang J."/>
        </authorList>
    </citation>
    <scope>NUCLEOTIDE SEQUENCE [LARGE SCALE GENOMIC DNA]</scope>
    <source>
        <strain evidence="2 3">DT12</strain>
    </source>
</reference>
<feature type="transmembrane region" description="Helical" evidence="1">
    <location>
        <begin position="120"/>
        <end position="140"/>
    </location>
</feature>
<evidence type="ECO:0000313" key="2">
    <source>
        <dbReference type="EMBL" id="MCX7571129.1"/>
    </source>
</evidence>
<feature type="transmembrane region" description="Helical" evidence="1">
    <location>
        <begin position="146"/>
        <end position="167"/>
    </location>
</feature>
<dbReference type="EMBL" id="JAPMLT010000008">
    <property type="protein sequence ID" value="MCX7571129.1"/>
    <property type="molecule type" value="Genomic_DNA"/>
</dbReference>
<feature type="transmembrane region" description="Helical" evidence="1">
    <location>
        <begin position="12"/>
        <end position="33"/>
    </location>
</feature>
<name>A0ABT3X8P1_9BACL</name>
<feature type="transmembrane region" description="Helical" evidence="1">
    <location>
        <begin position="45"/>
        <end position="69"/>
    </location>
</feature>
<keyword evidence="1" id="KW-1133">Transmembrane helix</keyword>
<evidence type="ECO:0000313" key="3">
    <source>
        <dbReference type="Proteomes" id="UP001208017"/>
    </source>
</evidence>
<keyword evidence="3" id="KW-1185">Reference proteome</keyword>
<protein>
    <submittedName>
        <fullName evidence="2">Uncharacterized protein</fullName>
    </submittedName>
</protein>
<gene>
    <name evidence="2" type="ORF">OS242_14350</name>
</gene>
<dbReference type="Proteomes" id="UP001208017">
    <property type="component" value="Unassembled WGS sequence"/>
</dbReference>
<keyword evidence="1" id="KW-0472">Membrane</keyword>
<dbReference type="RefSeq" id="WP_267152372.1">
    <property type="nucleotide sequence ID" value="NZ_JAPMLT010000008.1"/>
</dbReference>
<keyword evidence="1" id="KW-0812">Transmembrane</keyword>
<proteinExistence type="predicted"/>
<evidence type="ECO:0000256" key="1">
    <source>
        <dbReference type="SAM" id="Phobius"/>
    </source>
</evidence>